<dbReference type="GO" id="GO:0003700">
    <property type="term" value="F:DNA-binding transcription factor activity"/>
    <property type="evidence" value="ECO:0007669"/>
    <property type="project" value="InterPro"/>
</dbReference>
<dbReference type="Gene3D" id="1.10.10.10">
    <property type="entry name" value="Winged helix-like DNA-binding domain superfamily/Winged helix DNA-binding domain"/>
    <property type="match status" value="1"/>
</dbReference>
<protein>
    <submittedName>
        <fullName evidence="5">DeoR faimly transcriptional regulator</fullName>
    </submittedName>
</protein>
<dbReference type="PANTHER" id="PTHR30363">
    <property type="entry name" value="HTH-TYPE TRANSCRIPTIONAL REGULATOR SRLR-RELATED"/>
    <property type="match status" value="1"/>
</dbReference>
<keyword evidence="2" id="KW-0238">DNA-binding</keyword>
<dbReference type="AlphaFoldDB" id="A0A0D1ALX7"/>
<dbReference type="PROSITE" id="PS00894">
    <property type="entry name" value="HTH_DEOR_1"/>
    <property type="match status" value="1"/>
</dbReference>
<dbReference type="Gene3D" id="3.40.50.1360">
    <property type="match status" value="1"/>
</dbReference>
<dbReference type="InterPro" id="IPR050313">
    <property type="entry name" value="Carb_Metab_HTH_regulators"/>
</dbReference>
<evidence type="ECO:0000256" key="3">
    <source>
        <dbReference type="ARBA" id="ARBA00023163"/>
    </source>
</evidence>
<evidence type="ECO:0000259" key="4">
    <source>
        <dbReference type="PROSITE" id="PS51000"/>
    </source>
</evidence>
<comment type="caution">
    <text evidence="5">The sequence shown here is derived from an EMBL/GenBank/DDBJ whole genome shotgun (WGS) entry which is preliminary data.</text>
</comment>
<dbReference type="HOGENOM" id="CLU_060699_1_4_9"/>
<keyword evidence="3" id="KW-0804">Transcription</keyword>
<dbReference type="SUPFAM" id="SSF46785">
    <property type="entry name" value="Winged helix' DNA-binding domain"/>
    <property type="match status" value="1"/>
</dbReference>
<name>A0A0D1ALX7_CLOBO</name>
<accession>A0A0D1ALX7</accession>
<dbReference type="InterPro" id="IPR037171">
    <property type="entry name" value="NagB/RpiA_transferase-like"/>
</dbReference>
<reference evidence="5 6" key="1">
    <citation type="submission" date="2014-06" db="EMBL/GenBank/DDBJ databases">
        <title>Genome characterization of distinct group I Clostridium botulinum lineages.</title>
        <authorList>
            <person name="Giordani F."/>
            <person name="Anselmo A."/>
            <person name="Fillo S."/>
            <person name="Palozzi A.M."/>
            <person name="Fortunato A."/>
            <person name="Gentile B."/>
            <person name="Ciammaruconi A."/>
            <person name="Anniballi F."/>
            <person name="De Medici D."/>
            <person name="Lista F."/>
        </authorList>
    </citation>
    <scope>NUCLEOTIDE SEQUENCE [LARGE SCALE GENOMIC DNA]</scope>
    <source>
        <strain evidence="5 6">B2 450</strain>
    </source>
</reference>
<dbReference type="PRINTS" id="PR00037">
    <property type="entry name" value="HTHLACR"/>
</dbReference>
<dbReference type="SUPFAM" id="SSF100950">
    <property type="entry name" value="NagB/RpiA/CoA transferase-like"/>
    <property type="match status" value="1"/>
</dbReference>
<dbReference type="InterPro" id="IPR018356">
    <property type="entry name" value="Tscrpt_reg_HTH_DeoR_CS"/>
</dbReference>
<evidence type="ECO:0000256" key="1">
    <source>
        <dbReference type="ARBA" id="ARBA00023015"/>
    </source>
</evidence>
<dbReference type="InterPro" id="IPR014036">
    <property type="entry name" value="DeoR-like_C"/>
</dbReference>
<keyword evidence="1" id="KW-0805">Transcription regulation</keyword>
<dbReference type="Pfam" id="PF00455">
    <property type="entry name" value="DeoRC"/>
    <property type="match status" value="1"/>
</dbReference>
<gene>
    <name evidence="5" type="ORF">N495_11150</name>
</gene>
<organism evidence="5 6">
    <name type="scientific">Clostridium botulinum B2 450</name>
    <dbReference type="NCBI Taxonomy" id="1379739"/>
    <lineage>
        <taxon>Bacteria</taxon>
        <taxon>Bacillati</taxon>
        <taxon>Bacillota</taxon>
        <taxon>Clostridia</taxon>
        <taxon>Eubacteriales</taxon>
        <taxon>Clostridiaceae</taxon>
        <taxon>Clostridium</taxon>
    </lineage>
</organism>
<dbReference type="RefSeq" id="WP_043032090.1">
    <property type="nucleotide sequence ID" value="NZ_JXSU01000007.1"/>
</dbReference>
<feature type="domain" description="HTH deoR-type" evidence="4">
    <location>
        <begin position="3"/>
        <end position="58"/>
    </location>
</feature>
<dbReference type="Proteomes" id="UP000032250">
    <property type="component" value="Unassembled WGS sequence"/>
</dbReference>
<dbReference type="Pfam" id="PF08220">
    <property type="entry name" value="HTH_DeoR"/>
    <property type="match status" value="1"/>
</dbReference>
<evidence type="ECO:0000313" key="5">
    <source>
        <dbReference type="EMBL" id="KIS24114.1"/>
    </source>
</evidence>
<dbReference type="InterPro" id="IPR001034">
    <property type="entry name" value="DeoR_HTH"/>
</dbReference>
<proteinExistence type="predicted"/>
<dbReference type="OrthoDB" id="9797223at2"/>
<dbReference type="InterPro" id="IPR036388">
    <property type="entry name" value="WH-like_DNA-bd_sf"/>
</dbReference>
<dbReference type="SMART" id="SM00420">
    <property type="entry name" value="HTH_DEOR"/>
    <property type="match status" value="1"/>
</dbReference>
<dbReference type="SMART" id="SM01134">
    <property type="entry name" value="DeoRC"/>
    <property type="match status" value="1"/>
</dbReference>
<dbReference type="GO" id="GO:0003677">
    <property type="term" value="F:DNA binding"/>
    <property type="evidence" value="ECO:0007669"/>
    <property type="project" value="UniProtKB-KW"/>
</dbReference>
<dbReference type="PATRIC" id="fig|1379739.3.peg.2602"/>
<dbReference type="InterPro" id="IPR036390">
    <property type="entry name" value="WH_DNA-bd_sf"/>
</dbReference>
<sequence length="252" mass="28343">MLPVEREQYIIEKLDELGTVKVEDIANELDVSLMTIRRDFDRLQDKGILYRSHGGAVKRSTYLSEQAYDLKKISNIYVKEKIAEKALSIIKEGDSIFLDAGTTTFELAKVLNKVKDITVITNDLKIALELYQNSVKAYIVGGKIQEETGCIIGPTADEFISNIKVNVAFLGTSGIDSDFRLSTPTFEKANLKKRIVKSASYSVLLTDSSKFNKESFVNIFSIESVNCIITDKKFDKDEDKYLESLNVKIINV</sequence>
<dbReference type="PROSITE" id="PS51000">
    <property type="entry name" value="HTH_DEOR_2"/>
    <property type="match status" value="1"/>
</dbReference>
<evidence type="ECO:0000256" key="2">
    <source>
        <dbReference type="ARBA" id="ARBA00023125"/>
    </source>
</evidence>
<evidence type="ECO:0000313" key="6">
    <source>
        <dbReference type="Proteomes" id="UP000032250"/>
    </source>
</evidence>
<dbReference type="PANTHER" id="PTHR30363:SF46">
    <property type="entry name" value="LYSR FAMILY TRANSCRIPTIONAL REGULATOR"/>
    <property type="match status" value="1"/>
</dbReference>
<dbReference type="EMBL" id="JXSU01000007">
    <property type="protein sequence ID" value="KIS24114.1"/>
    <property type="molecule type" value="Genomic_DNA"/>
</dbReference>